<sequence>MKRSVLPALGLTAALLLAATGCGSDGSETTTATSSAAAAETYGCLTPAQSAGAFRLAAPGADLGAYYRDSTAGKAAVGLVFAPQAGGSLCDWQPYYDEFTAAGYAVVGWMAGGGGPGDVKAAIQLLKSHGATSVALVGASKGASASLEAAADPAGAPLPIKAVVSLSSPEGYPGESDAAKAVLTGTVPSFFAAEEGDGRFPRTATQLHATAVAPVKQLKIYPGSRHGAFLLADGALPDVRAFLTAHAPAQG</sequence>
<dbReference type="Proteomes" id="UP000007076">
    <property type="component" value="Chromosome"/>
</dbReference>
<evidence type="ECO:0000313" key="3">
    <source>
        <dbReference type="Proteomes" id="UP000007076"/>
    </source>
</evidence>
<protein>
    <submittedName>
        <fullName evidence="2">Uncharacterized protein</fullName>
    </submittedName>
</protein>
<keyword evidence="1" id="KW-0732">Signal</keyword>
<dbReference type="eggNOG" id="COG1073">
    <property type="taxonomic scope" value="Bacteria"/>
</dbReference>
<dbReference type="EMBL" id="AP010968">
    <property type="protein sequence ID" value="BAJ26800.1"/>
    <property type="molecule type" value="Genomic_DNA"/>
</dbReference>
<accession>E4N6G9</accession>
<dbReference type="AlphaFoldDB" id="E4N6G9"/>
<name>E4N6G9_KITSK</name>
<gene>
    <name evidence="2" type="ordered locus">KSE_09640</name>
</gene>
<evidence type="ECO:0000313" key="2">
    <source>
        <dbReference type="EMBL" id="BAJ26800.1"/>
    </source>
</evidence>
<dbReference type="RefSeq" id="WP_014134119.1">
    <property type="nucleotide sequence ID" value="NC_016109.1"/>
</dbReference>
<dbReference type="PATRIC" id="fig|452652.3.peg.955"/>
<dbReference type="SUPFAM" id="SSF53474">
    <property type="entry name" value="alpha/beta-Hydrolases"/>
    <property type="match status" value="1"/>
</dbReference>
<organism evidence="2 3">
    <name type="scientific">Kitasatospora setae (strain ATCC 33774 / DSM 43861 / JCM 3304 / KCC A-0304 / NBRC 14216 / KM-6054)</name>
    <name type="common">Streptomyces setae</name>
    <dbReference type="NCBI Taxonomy" id="452652"/>
    <lineage>
        <taxon>Bacteria</taxon>
        <taxon>Bacillati</taxon>
        <taxon>Actinomycetota</taxon>
        <taxon>Actinomycetes</taxon>
        <taxon>Kitasatosporales</taxon>
        <taxon>Streptomycetaceae</taxon>
        <taxon>Kitasatospora</taxon>
    </lineage>
</organism>
<evidence type="ECO:0000256" key="1">
    <source>
        <dbReference type="SAM" id="SignalP"/>
    </source>
</evidence>
<reference evidence="2 3" key="1">
    <citation type="journal article" date="2010" name="DNA Res.">
        <title>Genome sequence of Kitasatospora setae NBRC 14216T: an evolutionary snapshot of the family Streptomycetaceae.</title>
        <authorList>
            <person name="Ichikawa N."/>
            <person name="Oguchi A."/>
            <person name="Ikeda H."/>
            <person name="Ishikawa J."/>
            <person name="Kitani S."/>
            <person name="Watanabe Y."/>
            <person name="Nakamura S."/>
            <person name="Katano Y."/>
            <person name="Kishi E."/>
            <person name="Sasagawa M."/>
            <person name="Ankai A."/>
            <person name="Fukui S."/>
            <person name="Hashimoto Y."/>
            <person name="Kamata S."/>
            <person name="Otoguro M."/>
            <person name="Tanikawa S."/>
            <person name="Nihira T."/>
            <person name="Horinouchi S."/>
            <person name="Ohnishi Y."/>
            <person name="Hayakawa M."/>
            <person name="Kuzuyama T."/>
            <person name="Arisawa A."/>
            <person name="Nomoto F."/>
            <person name="Miura H."/>
            <person name="Takahashi Y."/>
            <person name="Fujita N."/>
        </authorList>
    </citation>
    <scope>NUCLEOTIDE SEQUENCE [LARGE SCALE GENOMIC DNA]</scope>
    <source>
        <strain evidence="3">ATCC 33774 / DSM 43861 / JCM 3304 / KCC A-0304 / NBRC 14216 / KM-6054</strain>
    </source>
</reference>
<dbReference type="HOGENOM" id="CLU_1093180_0_0_11"/>
<dbReference type="Gene3D" id="3.40.50.1820">
    <property type="entry name" value="alpha/beta hydrolase"/>
    <property type="match status" value="1"/>
</dbReference>
<feature type="chain" id="PRO_5039702061" evidence="1">
    <location>
        <begin position="19"/>
        <end position="251"/>
    </location>
</feature>
<dbReference type="KEGG" id="ksk:KSE_09640"/>
<dbReference type="InterPro" id="IPR029058">
    <property type="entry name" value="AB_hydrolase_fold"/>
</dbReference>
<proteinExistence type="predicted"/>
<keyword evidence="3" id="KW-1185">Reference proteome</keyword>
<feature type="signal peptide" evidence="1">
    <location>
        <begin position="1"/>
        <end position="18"/>
    </location>
</feature>
<dbReference type="PROSITE" id="PS51257">
    <property type="entry name" value="PROKAR_LIPOPROTEIN"/>
    <property type="match status" value="1"/>
</dbReference>
<dbReference type="STRING" id="452652.KSE_09640"/>